<evidence type="ECO:0000256" key="3">
    <source>
        <dbReference type="PIRSR" id="PIRSR607837-1"/>
    </source>
</evidence>
<evidence type="ECO:0000256" key="2">
    <source>
        <dbReference type="ARBA" id="ARBA00022723"/>
    </source>
</evidence>
<evidence type="ECO:0000313" key="5">
    <source>
        <dbReference type="Proteomes" id="UP000242957"/>
    </source>
</evidence>
<keyword evidence="5" id="KW-1185">Reference proteome</keyword>
<feature type="binding site" evidence="3">
    <location>
        <position position="138"/>
    </location>
    <ligand>
        <name>a divalent metal cation</name>
        <dbReference type="ChEBI" id="CHEBI:60240"/>
    </ligand>
</feature>
<dbReference type="AlphaFoldDB" id="A0A1H0LJE6"/>
<feature type="binding site" evidence="3">
    <location>
        <position position="134"/>
    </location>
    <ligand>
        <name>a divalent metal cation</name>
        <dbReference type="ChEBI" id="CHEBI:60240"/>
    </ligand>
</feature>
<dbReference type="OrthoDB" id="9807509at2"/>
<evidence type="ECO:0000256" key="1">
    <source>
        <dbReference type="ARBA" id="ARBA00008635"/>
    </source>
</evidence>
<accession>A0A1H0LJE6</accession>
<dbReference type="Proteomes" id="UP000242957">
    <property type="component" value="Unassembled WGS sequence"/>
</dbReference>
<dbReference type="EMBL" id="FNIJ01000014">
    <property type="protein sequence ID" value="SDO68319.1"/>
    <property type="molecule type" value="Genomic_DNA"/>
</dbReference>
<keyword evidence="2 3" id="KW-0479">Metal-binding</keyword>
<organism evidence="4 5">
    <name type="scientific">Pseudomonas jinjuensis</name>
    <dbReference type="NCBI Taxonomy" id="198616"/>
    <lineage>
        <taxon>Bacteria</taxon>
        <taxon>Pseudomonadati</taxon>
        <taxon>Pseudomonadota</taxon>
        <taxon>Gammaproteobacteria</taxon>
        <taxon>Pseudomonadales</taxon>
        <taxon>Pseudomonadaceae</taxon>
        <taxon>Pseudomonas</taxon>
    </lineage>
</organism>
<dbReference type="InterPro" id="IPR007837">
    <property type="entry name" value="DinB"/>
</dbReference>
<gene>
    <name evidence="4" type="ORF">SAMN05216193_11489</name>
</gene>
<protein>
    <submittedName>
        <fullName evidence="4">Uncharacterized damage-inducible protein DinB (Forms a four-helix bundle)</fullName>
    </submittedName>
</protein>
<feature type="binding site" evidence="3">
    <location>
        <position position="50"/>
    </location>
    <ligand>
        <name>a divalent metal cation</name>
        <dbReference type="ChEBI" id="CHEBI:60240"/>
    </ligand>
</feature>
<evidence type="ECO:0000313" key="4">
    <source>
        <dbReference type="EMBL" id="SDO68319.1"/>
    </source>
</evidence>
<dbReference type="PANTHER" id="PTHR37302:SF1">
    <property type="entry name" value="PROTEIN DINB"/>
    <property type="match status" value="1"/>
</dbReference>
<sequence>MLNVATANLLARYKQWADRTFFDGLATLPAEELDRPRAGPIGSMIAVLNHMYVVDRIWQAHLQRRDHGFRSRQEMPWPALAGLRQAQEEIDDWFVSWSAGQTEQSLAEPIEFSYVSGNPGVMSAGAMLLHVVNHMSYHRGWLVQMYFQIPAMPPMTDLSVYLTDTPMEPADRC</sequence>
<dbReference type="Gene3D" id="1.20.120.450">
    <property type="entry name" value="dinb family like domain"/>
    <property type="match status" value="1"/>
</dbReference>
<dbReference type="PANTHER" id="PTHR37302">
    <property type="entry name" value="SLR1116 PROTEIN"/>
    <property type="match status" value="1"/>
</dbReference>
<dbReference type="Pfam" id="PF05163">
    <property type="entry name" value="DinB"/>
    <property type="match status" value="1"/>
</dbReference>
<dbReference type="GO" id="GO:0046872">
    <property type="term" value="F:metal ion binding"/>
    <property type="evidence" value="ECO:0007669"/>
    <property type="project" value="UniProtKB-KW"/>
</dbReference>
<proteinExistence type="inferred from homology"/>
<name>A0A1H0LJE6_9PSED</name>
<comment type="similarity">
    <text evidence="1">Belongs to the DinB family.</text>
</comment>
<dbReference type="InterPro" id="IPR034660">
    <property type="entry name" value="DinB/YfiT-like"/>
</dbReference>
<dbReference type="SUPFAM" id="SSF109854">
    <property type="entry name" value="DinB/YfiT-like putative metalloenzymes"/>
    <property type="match status" value="1"/>
</dbReference>
<reference evidence="5" key="1">
    <citation type="submission" date="2016-10" db="EMBL/GenBank/DDBJ databases">
        <authorList>
            <person name="Varghese N."/>
            <person name="Submissions S."/>
        </authorList>
    </citation>
    <scope>NUCLEOTIDE SEQUENCE [LARGE SCALE GENOMIC DNA]</scope>
    <source>
        <strain evidence="5">JCM 21621</strain>
    </source>
</reference>